<reference evidence="2" key="1">
    <citation type="journal article" date="2007" name="BMC Genomics">
        <title>An insight into the sialome of the oriental rat flea, Xenopsylla cheopis (Rots).</title>
        <authorList>
            <person name="Andersen J.F."/>
            <person name="Hinnebusch B.J."/>
            <person name="Lucas D.A."/>
            <person name="Conrads T.P."/>
            <person name="Veenstra T.D."/>
            <person name="Pham V.M."/>
            <person name="Ribeiro J.M."/>
        </authorList>
    </citation>
    <scope>NUCLEOTIDE SEQUENCE</scope>
    <source>
        <tissue evidence="2">Salivary gland</tissue>
    </source>
</reference>
<dbReference type="InterPro" id="IPR036574">
    <property type="entry name" value="Scorpion_toxin-like_sf"/>
</dbReference>
<sequence>MQNMSKLVFTKSILILLFVVITIILGSSEVHELQGESCSGAYPYTDCQEKCKSSSYSDNNAYCAMKNGQYRCYCYALSDDDVVWDN</sequence>
<dbReference type="EMBL" id="EF179395">
    <property type="protein sequence ID" value="ABM55401.1"/>
    <property type="molecule type" value="mRNA"/>
</dbReference>
<dbReference type="GO" id="GO:0051707">
    <property type="term" value="P:response to other organism"/>
    <property type="evidence" value="ECO:0007669"/>
    <property type="project" value="UniProtKB-ARBA"/>
</dbReference>
<organism evidence="2">
    <name type="scientific">Xenopsylla cheopis</name>
    <name type="common">Oriental rat flea</name>
    <name type="synonym">Pulex cheopis</name>
    <dbReference type="NCBI Taxonomy" id="163159"/>
    <lineage>
        <taxon>Eukaryota</taxon>
        <taxon>Metazoa</taxon>
        <taxon>Ecdysozoa</taxon>
        <taxon>Arthropoda</taxon>
        <taxon>Hexapoda</taxon>
        <taxon>Insecta</taxon>
        <taxon>Pterygota</taxon>
        <taxon>Neoptera</taxon>
        <taxon>Endopterygota</taxon>
        <taxon>Siphonaptera</taxon>
        <taxon>Pulicidae</taxon>
        <taxon>Xenopsyllinae</taxon>
        <taxon>Xenopsylla</taxon>
    </lineage>
</organism>
<protein>
    <submittedName>
        <fullName evidence="2">Putative secreted salivary protein</fullName>
    </submittedName>
</protein>
<evidence type="ECO:0000256" key="1">
    <source>
        <dbReference type="SAM" id="SignalP"/>
    </source>
</evidence>
<feature type="signal peptide" evidence="1">
    <location>
        <begin position="1"/>
        <end position="28"/>
    </location>
</feature>
<name>A2IA81_XENCH</name>
<feature type="chain" id="PRO_5002644316" evidence="1">
    <location>
        <begin position="29"/>
        <end position="86"/>
    </location>
</feature>
<keyword evidence="1" id="KW-0732">Signal</keyword>
<proteinExistence type="evidence at transcript level"/>
<evidence type="ECO:0000313" key="2">
    <source>
        <dbReference type="EMBL" id="ABM55401.1"/>
    </source>
</evidence>
<dbReference type="AlphaFoldDB" id="A2IA81"/>
<accession>A2IA81</accession>
<dbReference type="SUPFAM" id="SSF57095">
    <property type="entry name" value="Scorpion toxin-like"/>
    <property type="match status" value="1"/>
</dbReference>